<feature type="transmembrane region" description="Helical" evidence="7">
    <location>
        <begin position="38"/>
        <end position="61"/>
    </location>
</feature>
<keyword evidence="5 7" id="KW-1133">Transmembrane helix</keyword>
<feature type="transmembrane region" description="Helical" evidence="7">
    <location>
        <begin position="150"/>
        <end position="171"/>
    </location>
</feature>
<dbReference type="InterPro" id="IPR050366">
    <property type="entry name" value="BP-dependent_transpt_permease"/>
</dbReference>
<feature type="domain" description="ABC transmembrane type-1" evidence="8">
    <location>
        <begin position="110"/>
        <end position="312"/>
    </location>
</feature>
<keyword evidence="6 7" id="KW-0472">Membrane</keyword>
<feature type="transmembrane region" description="Helical" evidence="7">
    <location>
        <begin position="112"/>
        <end position="138"/>
    </location>
</feature>
<gene>
    <name evidence="9" type="ORF">UFOPK3820_00637</name>
</gene>
<evidence type="ECO:0000256" key="7">
    <source>
        <dbReference type="SAM" id="Phobius"/>
    </source>
</evidence>
<protein>
    <submittedName>
        <fullName evidence="9">Unannotated protein</fullName>
    </submittedName>
</protein>
<dbReference type="SUPFAM" id="SSF161098">
    <property type="entry name" value="MetI-like"/>
    <property type="match status" value="1"/>
</dbReference>
<feature type="transmembrane region" description="Helical" evidence="7">
    <location>
        <begin position="236"/>
        <end position="255"/>
    </location>
</feature>
<dbReference type="EMBL" id="CAESAB010000018">
    <property type="protein sequence ID" value="CAB4336836.1"/>
    <property type="molecule type" value="Genomic_DNA"/>
</dbReference>
<dbReference type="PROSITE" id="PS50928">
    <property type="entry name" value="ABC_TM1"/>
    <property type="match status" value="1"/>
</dbReference>
<evidence type="ECO:0000256" key="6">
    <source>
        <dbReference type="ARBA" id="ARBA00023136"/>
    </source>
</evidence>
<keyword evidence="3" id="KW-1003">Cell membrane</keyword>
<evidence type="ECO:0000256" key="5">
    <source>
        <dbReference type="ARBA" id="ARBA00022989"/>
    </source>
</evidence>
<feature type="transmembrane region" description="Helical" evidence="7">
    <location>
        <begin position="292"/>
        <end position="311"/>
    </location>
</feature>
<sequence length="326" mass="35548">MATSVDGASVEAPQAQILTSRSPRELAWRRFKKNKVGIAALVTSLFFVSAAVFAPLIAWAINIDPNERDSSAITARGETIGRFGGISWDHPLGVEPGIGYDILARLIYGARISFLVAAIATLTTVFVGLMIGVVAGYFRGRTDSVLGRLTDFLLAFPSFFMIIALSAPMIARIEKSGLARDNSARVTYLILVLALFGWPYFSRIMRSQALSLRERDFVLASRALGASHRRIIFKELLPNLWTPVIVYLSLALPGYLAAEAIYSYLGIGVQPPAATWGLLISDSIKYVMSEPTYFLIPSVSLILVVLSFNLLGDAVRDALDPKSELT</sequence>
<dbReference type="PANTHER" id="PTHR43386:SF1">
    <property type="entry name" value="D,D-DIPEPTIDE TRANSPORT SYSTEM PERMEASE PROTEIN DDPC-RELATED"/>
    <property type="match status" value="1"/>
</dbReference>
<accession>A0A6J5Z5N7</accession>
<reference evidence="9" key="1">
    <citation type="submission" date="2020-05" db="EMBL/GenBank/DDBJ databases">
        <authorList>
            <person name="Chiriac C."/>
            <person name="Salcher M."/>
            <person name="Ghai R."/>
            <person name="Kavagutti S V."/>
        </authorList>
    </citation>
    <scope>NUCLEOTIDE SEQUENCE</scope>
</reference>
<organism evidence="9">
    <name type="scientific">freshwater metagenome</name>
    <dbReference type="NCBI Taxonomy" id="449393"/>
    <lineage>
        <taxon>unclassified sequences</taxon>
        <taxon>metagenomes</taxon>
        <taxon>ecological metagenomes</taxon>
    </lineage>
</organism>
<dbReference type="Pfam" id="PF00528">
    <property type="entry name" value="BPD_transp_1"/>
    <property type="match status" value="1"/>
</dbReference>
<dbReference type="InterPro" id="IPR035906">
    <property type="entry name" value="MetI-like_sf"/>
</dbReference>
<dbReference type="InterPro" id="IPR025966">
    <property type="entry name" value="OppC_N"/>
</dbReference>
<keyword evidence="4 7" id="KW-0812">Transmembrane</keyword>
<dbReference type="Gene3D" id="1.10.3720.10">
    <property type="entry name" value="MetI-like"/>
    <property type="match status" value="1"/>
</dbReference>
<dbReference type="AlphaFoldDB" id="A0A6J5Z5N7"/>
<evidence type="ECO:0000256" key="1">
    <source>
        <dbReference type="ARBA" id="ARBA00004651"/>
    </source>
</evidence>
<proteinExistence type="predicted"/>
<feature type="transmembrane region" description="Helical" evidence="7">
    <location>
        <begin position="183"/>
        <end position="201"/>
    </location>
</feature>
<dbReference type="GO" id="GO:0055085">
    <property type="term" value="P:transmembrane transport"/>
    <property type="evidence" value="ECO:0007669"/>
    <property type="project" value="InterPro"/>
</dbReference>
<keyword evidence="2" id="KW-0813">Transport</keyword>
<dbReference type="GO" id="GO:0005886">
    <property type="term" value="C:plasma membrane"/>
    <property type="evidence" value="ECO:0007669"/>
    <property type="project" value="UniProtKB-SubCell"/>
</dbReference>
<evidence type="ECO:0000256" key="4">
    <source>
        <dbReference type="ARBA" id="ARBA00022692"/>
    </source>
</evidence>
<dbReference type="InterPro" id="IPR000515">
    <property type="entry name" value="MetI-like"/>
</dbReference>
<dbReference type="PANTHER" id="PTHR43386">
    <property type="entry name" value="OLIGOPEPTIDE TRANSPORT SYSTEM PERMEASE PROTEIN APPC"/>
    <property type="match status" value="1"/>
</dbReference>
<dbReference type="Pfam" id="PF12911">
    <property type="entry name" value="OppC_N"/>
    <property type="match status" value="1"/>
</dbReference>
<evidence type="ECO:0000259" key="8">
    <source>
        <dbReference type="PROSITE" id="PS50928"/>
    </source>
</evidence>
<name>A0A6J5Z5N7_9ZZZZ</name>
<evidence type="ECO:0000256" key="2">
    <source>
        <dbReference type="ARBA" id="ARBA00022448"/>
    </source>
</evidence>
<dbReference type="CDD" id="cd06261">
    <property type="entry name" value="TM_PBP2"/>
    <property type="match status" value="1"/>
</dbReference>
<comment type="subcellular location">
    <subcellularLocation>
        <location evidence="1">Cell membrane</location>
        <topology evidence="1">Multi-pass membrane protein</topology>
    </subcellularLocation>
</comment>
<evidence type="ECO:0000256" key="3">
    <source>
        <dbReference type="ARBA" id="ARBA00022475"/>
    </source>
</evidence>
<evidence type="ECO:0000313" key="9">
    <source>
        <dbReference type="EMBL" id="CAB4336836.1"/>
    </source>
</evidence>